<keyword evidence="1" id="KW-1133">Transmembrane helix</keyword>
<feature type="transmembrane region" description="Helical" evidence="1">
    <location>
        <begin position="410"/>
        <end position="434"/>
    </location>
</feature>
<dbReference type="InParanoid" id="A0A6P8VM37"/>
<dbReference type="InterPro" id="IPR013783">
    <property type="entry name" value="Ig-like_fold"/>
</dbReference>
<keyword evidence="1" id="KW-0812">Transmembrane</keyword>
<evidence type="ECO:0000313" key="5">
    <source>
        <dbReference type="RefSeq" id="XP_034077467.1"/>
    </source>
</evidence>
<evidence type="ECO:0000256" key="1">
    <source>
        <dbReference type="SAM" id="Phobius"/>
    </source>
</evidence>
<keyword evidence="4" id="KW-1185">Reference proteome</keyword>
<dbReference type="PANTHER" id="PTHR11422:SF0">
    <property type="entry name" value="T-CELL SURFACE GLYCOPROTEIN CD4"/>
    <property type="match status" value="1"/>
</dbReference>
<dbReference type="InterPro" id="IPR003599">
    <property type="entry name" value="Ig_sub"/>
</dbReference>
<accession>A0A6P8VM37</accession>
<dbReference type="KEGG" id="gacu:117549561"/>
<name>A0A6P8VM37_GYMAC</name>
<dbReference type="OrthoDB" id="8657369at2759"/>
<feature type="signal peptide" evidence="2">
    <location>
        <begin position="1"/>
        <end position="18"/>
    </location>
</feature>
<evidence type="ECO:0000313" key="4">
    <source>
        <dbReference type="Proteomes" id="UP000515161"/>
    </source>
</evidence>
<dbReference type="Gene3D" id="2.60.40.10">
    <property type="entry name" value="Immunoglobulins"/>
    <property type="match status" value="4"/>
</dbReference>
<dbReference type="SMART" id="SM00409">
    <property type="entry name" value="IG"/>
    <property type="match status" value="4"/>
</dbReference>
<feature type="chain" id="PRO_5027893240" evidence="2">
    <location>
        <begin position="19"/>
        <end position="462"/>
    </location>
</feature>
<gene>
    <name evidence="5" type="primary">cd4-1</name>
</gene>
<dbReference type="AlphaFoldDB" id="A0A6P8VM37"/>
<dbReference type="PROSITE" id="PS50835">
    <property type="entry name" value="IG_LIKE"/>
    <property type="match status" value="2"/>
</dbReference>
<proteinExistence type="predicted"/>
<dbReference type="SUPFAM" id="SSF48726">
    <property type="entry name" value="Immunoglobulin"/>
    <property type="match status" value="2"/>
</dbReference>
<dbReference type="Proteomes" id="UP000515161">
    <property type="component" value="Unplaced"/>
</dbReference>
<dbReference type="InterPro" id="IPR036179">
    <property type="entry name" value="Ig-like_dom_sf"/>
</dbReference>
<dbReference type="InterPro" id="IPR007110">
    <property type="entry name" value="Ig-like_dom"/>
</dbReference>
<evidence type="ECO:0000256" key="2">
    <source>
        <dbReference type="SAM" id="SignalP"/>
    </source>
</evidence>
<protein>
    <submittedName>
        <fullName evidence="5">CD4-1 molecule isoform X1</fullName>
    </submittedName>
</protein>
<evidence type="ECO:0000259" key="3">
    <source>
        <dbReference type="PROSITE" id="PS50835"/>
    </source>
</evidence>
<dbReference type="PANTHER" id="PTHR11422">
    <property type="entry name" value="T-CELL SURFACE GLYCOPROTEIN CD4"/>
    <property type="match status" value="1"/>
</dbReference>
<dbReference type="RefSeq" id="XP_034077467.1">
    <property type="nucleotide sequence ID" value="XM_034221576.1"/>
</dbReference>
<keyword evidence="1" id="KW-0472">Membrane</keyword>
<organism evidence="4 5">
    <name type="scientific">Gymnodraco acuticeps</name>
    <name type="common">Antarctic dragonfish</name>
    <dbReference type="NCBI Taxonomy" id="8218"/>
    <lineage>
        <taxon>Eukaryota</taxon>
        <taxon>Metazoa</taxon>
        <taxon>Chordata</taxon>
        <taxon>Craniata</taxon>
        <taxon>Vertebrata</taxon>
        <taxon>Euteleostomi</taxon>
        <taxon>Actinopterygii</taxon>
        <taxon>Neopterygii</taxon>
        <taxon>Teleostei</taxon>
        <taxon>Neoteleostei</taxon>
        <taxon>Acanthomorphata</taxon>
        <taxon>Eupercaria</taxon>
        <taxon>Perciformes</taxon>
        <taxon>Notothenioidei</taxon>
        <taxon>Bathydraconidae</taxon>
        <taxon>Gymnodraco</taxon>
    </lineage>
</organism>
<feature type="domain" description="Ig-like" evidence="3">
    <location>
        <begin position="327"/>
        <end position="396"/>
    </location>
</feature>
<reference evidence="5" key="1">
    <citation type="submission" date="2025-08" db="UniProtKB">
        <authorList>
            <consortium name="RefSeq"/>
        </authorList>
    </citation>
    <scope>IDENTIFICATION</scope>
</reference>
<keyword evidence="2" id="KW-0732">Signal</keyword>
<dbReference type="CTD" id="799982"/>
<feature type="domain" description="Ig-like" evidence="3">
    <location>
        <begin position="107"/>
        <end position="196"/>
    </location>
</feature>
<dbReference type="GeneID" id="117549561"/>
<sequence length="462" mass="52567">MNIFIILLLLAVLTSTTGEAEVVVVYAQIGGTVTLNPPAQIDLKKHYMYWKKDKDSSEDLASLNRMGNNIWKIHDEAWKNISSWSPLIIKNIQQEHFRTFFLKLMEPPFNSKVYKYEIRKLTVSVDPSSPVLPGEKVTLSCSAETPLSKTIEWMNPRGELKSLNPLTFSASMRDNGPWSCMVTDGQRKSQVNVSVTVLDLSPALSRPQYTSTSNPLSLPCSLPPHISWEQIKAKGFRELHWSFIPSTVSAPQRLFSLSAEEPLTWKPDQHKGLQPGTNLEKGDLSLRRNRGIEEDTGEYICALEFENGVTLKRSVHVKLLQIVSSTGTELISDQQLNLTCGLEQPLPSDMHLKWFPPKRSTLSDPRPSSPLIIPLVSTADAGKWRCELWQNNTQLTWAEITLEIVPWLSVWMLVVICSVTVIIILVFILAFILCRRRKQKMRHLRRRLCQCKHPKPKGFYRT</sequence>